<proteinExistence type="predicted"/>
<sequence length="203" mass="23403">MRRFLLISTCFLLVSCGLPLLKNLEETGLINAPKSIENPYFKELDSYLFKSSISIYNHDLSGILVIKKLSDTSSRVAFTTEFGNTLLDMTITQNSYEKHFAINKLDKKIILRTLAKDIRTLTANHLKTQKAFRQGEKEVLMANLNKFQVYFFFSDNQLEEIVKTTKNSEKLKIQFSQDEVGQLNLINLAHEDIDLHIQLRPID</sequence>
<evidence type="ECO:0008006" key="3">
    <source>
        <dbReference type="Google" id="ProtNLM"/>
    </source>
</evidence>
<dbReference type="RefSeq" id="WP_311401325.1">
    <property type="nucleotide sequence ID" value="NZ_JAVRBG010000005.1"/>
</dbReference>
<dbReference type="EMBL" id="JAVRBG010000005">
    <property type="protein sequence ID" value="MDT0294375.1"/>
    <property type="molecule type" value="Genomic_DNA"/>
</dbReference>
<protein>
    <recommendedName>
        <fullName evidence="3">Lipoprotein</fullName>
    </recommendedName>
</protein>
<reference evidence="2" key="1">
    <citation type="submission" date="2023-07" db="EMBL/GenBank/DDBJ databases">
        <title>Isolating and identifying novel microbial strains from the Mariana Trench.</title>
        <authorList>
            <person name="Fu H."/>
        </authorList>
    </citation>
    <scope>NUCLEOTIDE SEQUENCE [LARGE SCALE GENOMIC DNA]</scope>
    <source>
        <strain evidence="2">T-y2</strain>
    </source>
</reference>
<name>A0ABU2KI35_9FLAO</name>
<evidence type="ECO:0000313" key="1">
    <source>
        <dbReference type="EMBL" id="MDT0294375.1"/>
    </source>
</evidence>
<keyword evidence="2" id="KW-1185">Reference proteome</keyword>
<organism evidence="1 2">
    <name type="scientific">Mesonia ostreae</name>
    <dbReference type="NCBI Taxonomy" id="861110"/>
    <lineage>
        <taxon>Bacteria</taxon>
        <taxon>Pseudomonadati</taxon>
        <taxon>Bacteroidota</taxon>
        <taxon>Flavobacteriia</taxon>
        <taxon>Flavobacteriales</taxon>
        <taxon>Flavobacteriaceae</taxon>
        <taxon>Mesonia</taxon>
    </lineage>
</organism>
<dbReference type="Proteomes" id="UP001182991">
    <property type="component" value="Unassembled WGS sequence"/>
</dbReference>
<comment type="caution">
    <text evidence="1">The sequence shown here is derived from an EMBL/GenBank/DDBJ whole genome shotgun (WGS) entry which is preliminary data.</text>
</comment>
<dbReference type="PROSITE" id="PS51257">
    <property type="entry name" value="PROKAR_LIPOPROTEIN"/>
    <property type="match status" value="1"/>
</dbReference>
<accession>A0ABU2KI35</accession>
<evidence type="ECO:0000313" key="2">
    <source>
        <dbReference type="Proteomes" id="UP001182991"/>
    </source>
</evidence>
<gene>
    <name evidence="1" type="ORF">RLT85_06980</name>
</gene>